<dbReference type="Pfam" id="PF05000">
    <property type="entry name" value="RNA_pol_Rpb1_4"/>
    <property type="match status" value="1"/>
</dbReference>
<dbReference type="Proteomes" id="UP000824130">
    <property type="component" value="Unassembled WGS sequence"/>
</dbReference>
<gene>
    <name evidence="11 15" type="primary">rpoC</name>
    <name evidence="15" type="ORF">IAD25_03420</name>
</gene>
<evidence type="ECO:0000256" key="5">
    <source>
        <dbReference type="ARBA" id="ARBA00022695"/>
    </source>
</evidence>
<evidence type="ECO:0000256" key="4">
    <source>
        <dbReference type="ARBA" id="ARBA00022679"/>
    </source>
</evidence>
<dbReference type="InterPro" id="IPR007080">
    <property type="entry name" value="RNA_pol_Rpb1_1"/>
</dbReference>
<comment type="catalytic activity">
    <reaction evidence="10 11 12">
        <text>RNA(n) + a ribonucleoside 5'-triphosphate = RNA(n+1) + diphosphate</text>
        <dbReference type="Rhea" id="RHEA:21248"/>
        <dbReference type="Rhea" id="RHEA-COMP:14527"/>
        <dbReference type="Rhea" id="RHEA-COMP:17342"/>
        <dbReference type="ChEBI" id="CHEBI:33019"/>
        <dbReference type="ChEBI" id="CHEBI:61557"/>
        <dbReference type="ChEBI" id="CHEBI:140395"/>
        <dbReference type="EC" id="2.7.7.6"/>
    </reaction>
</comment>
<evidence type="ECO:0000256" key="3">
    <source>
        <dbReference type="ARBA" id="ARBA00022478"/>
    </source>
</evidence>
<dbReference type="Gene3D" id="1.10.40.90">
    <property type="match status" value="1"/>
</dbReference>
<dbReference type="EC" id="2.7.7.6" evidence="11"/>
<feature type="binding site" evidence="11">
    <location>
        <position position="889"/>
    </location>
    <ligand>
        <name>Zn(2+)</name>
        <dbReference type="ChEBI" id="CHEBI:29105"/>
        <label>2</label>
    </ligand>
</feature>
<comment type="cofactor">
    <cofactor evidence="11">
        <name>Zn(2+)</name>
        <dbReference type="ChEBI" id="CHEBI:29105"/>
    </cofactor>
    <text evidence="11">Binds 2 Zn(2+) ions per subunit.</text>
</comment>
<dbReference type="PANTHER" id="PTHR19376:SF54">
    <property type="entry name" value="DNA-DIRECTED RNA POLYMERASE SUBUNIT BETA"/>
    <property type="match status" value="1"/>
</dbReference>
<dbReference type="GO" id="GO:0008270">
    <property type="term" value="F:zinc ion binding"/>
    <property type="evidence" value="ECO:0007669"/>
    <property type="project" value="UniProtKB-UniRule"/>
</dbReference>
<feature type="binding site" evidence="11">
    <location>
        <position position="80"/>
    </location>
    <ligand>
        <name>Zn(2+)</name>
        <dbReference type="ChEBI" id="CHEBI:29105"/>
        <label>1</label>
    </ligand>
</feature>
<dbReference type="FunFam" id="1.10.150.390:FF:000002">
    <property type="entry name" value="DNA-directed RNA polymerase subunit beta"/>
    <property type="match status" value="1"/>
</dbReference>
<evidence type="ECO:0000256" key="13">
    <source>
        <dbReference type="SAM" id="MobiDB-lite"/>
    </source>
</evidence>
<feature type="compositionally biased region" description="Acidic residues" evidence="13">
    <location>
        <begin position="1212"/>
        <end position="1224"/>
    </location>
</feature>
<dbReference type="Gene3D" id="1.10.150.390">
    <property type="match status" value="1"/>
</dbReference>
<keyword evidence="6 11" id="KW-0479">Metal-binding</keyword>
<keyword evidence="5 11" id="KW-0548">Nucleotidyltransferase</keyword>
<evidence type="ECO:0000256" key="6">
    <source>
        <dbReference type="ARBA" id="ARBA00022723"/>
    </source>
</evidence>
<feature type="binding site" evidence="11">
    <location>
        <position position="65"/>
    </location>
    <ligand>
        <name>Zn(2+)</name>
        <dbReference type="ChEBI" id="CHEBI:29105"/>
        <label>1</label>
    </ligand>
</feature>
<dbReference type="InterPro" id="IPR044893">
    <property type="entry name" value="RNA_pol_Rpb1_clamp_domain"/>
</dbReference>
<dbReference type="SMART" id="SM00663">
    <property type="entry name" value="RPOLA_N"/>
    <property type="match status" value="1"/>
</dbReference>
<dbReference type="CDD" id="cd02655">
    <property type="entry name" value="RNAP_beta'_C"/>
    <property type="match status" value="1"/>
</dbReference>
<protein>
    <recommendedName>
        <fullName evidence="11">DNA-directed RNA polymerase subunit beta'</fullName>
        <shortName evidence="11">RNAP subunit beta'</shortName>
        <ecNumber evidence="11">2.7.7.6</ecNumber>
    </recommendedName>
    <alternativeName>
        <fullName evidence="11">RNA polymerase subunit beta'</fullName>
    </alternativeName>
    <alternativeName>
        <fullName evidence="11">Transcriptase subunit beta'</fullName>
    </alternativeName>
</protein>
<dbReference type="Gene3D" id="2.40.50.100">
    <property type="match status" value="1"/>
</dbReference>
<dbReference type="Pfam" id="PF04998">
    <property type="entry name" value="RNA_pol_Rpb1_5"/>
    <property type="match status" value="1"/>
</dbReference>
<evidence type="ECO:0000256" key="10">
    <source>
        <dbReference type="ARBA" id="ARBA00048552"/>
    </source>
</evidence>
<dbReference type="EMBL" id="DVOB01000073">
    <property type="protein sequence ID" value="HIU95743.1"/>
    <property type="molecule type" value="Genomic_DNA"/>
</dbReference>
<comment type="caution">
    <text evidence="15">The sequence shown here is derived from an EMBL/GenBank/DDBJ whole genome shotgun (WGS) entry which is preliminary data.</text>
</comment>
<name>A0A9D1N5X1_9FIRM</name>
<dbReference type="Gene3D" id="1.10.1790.20">
    <property type="match status" value="1"/>
</dbReference>
<evidence type="ECO:0000313" key="16">
    <source>
        <dbReference type="Proteomes" id="UP000824130"/>
    </source>
</evidence>
<comment type="function">
    <text evidence="1 11 12">DNA-dependent RNA polymerase catalyzes the transcription of DNA into RNA using the four ribonucleoside triphosphates as substrates.</text>
</comment>
<evidence type="ECO:0000256" key="2">
    <source>
        <dbReference type="ARBA" id="ARBA00006460"/>
    </source>
</evidence>
<feature type="region of interest" description="Disordered" evidence="13">
    <location>
        <begin position="1194"/>
        <end position="1242"/>
    </location>
</feature>
<comment type="similarity">
    <text evidence="2 11 12">Belongs to the RNA polymerase beta' chain family.</text>
</comment>
<feature type="domain" description="RNA polymerase N-terminal" evidence="14">
    <location>
        <begin position="229"/>
        <end position="508"/>
    </location>
</feature>
<dbReference type="Pfam" id="PF00623">
    <property type="entry name" value="RNA_pol_Rpb1_2"/>
    <property type="match status" value="1"/>
</dbReference>
<dbReference type="InterPro" id="IPR007081">
    <property type="entry name" value="RNA_pol_Rpb1_5"/>
</dbReference>
<dbReference type="GO" id="GO:0006351">
    <property type="term" value="P:DNA-templated transcription"/>
    <property type="evidence" value="ECO:0007669"/>
    <property type="project" value="UniProtKB-UniRule"/>
</dbReference>
<feature type="binding site" evidence="11">
    <location>
        <position position="83"/>
    </location>
    <ligand>
        <name>Zn(2+)</name>
        <dbReference type="ChEBI" id="CHEBI:29105"/>
        <label>1</label>
    </ligand>
</feature>
<evidence type="ECO:0000259" key="14">
    <source>
        <dbReference type="SMART" id="SM00663"/>
    </source>
</evidence>
<dbReference type="InterPro" id="IPR006592">
    <property type="entry name" value="RNA_pol_N"/>
</dbReference>
<dbReference type="Pfam" id="PF04997">
    <property type="entry name" value="RNA_pol_Rpb1_1"/>
    <property type="match status" value="1"/>
</dbReference>
<dbReference type="InterPro" id="IPR007066">
    <property type="entry name" value="RNA_pol_Rpb1_3"/>
</dbReference>
<dbReference type="InterPro" id="IPR042102">
    <property type="entry name" value="RNA_pol_Rpb1_3_sf"/>
</dbReference>
<keyword evidence="9 11" id="KW-0804">Transcription</keyword>
<dbReference type="FunFam" id="1.10.40.90:FF:000001">
    <property type="entry name" value="DNA-directed RNA polymerase subunit beta"/>
    <property type="match status" value="1"/>
</dbReference>
<dbReference type="GO" id="GO:0000428">
    <property type="term" value="C:DNA-directed RNA polymerase complex"/>
    <property type="evidence" value="ECO:0007669"/>
    <property type="project" value="UniProtKB-KW"/>
</dbReference>
<feature type="binding site" evidence="11">
    <location>
        <position position="458"/>
    </location>
    <ligand>
        <name>Mg(2+)</name>
        <dbReference type="ChEBI" id="CHEBI:18420"/>
    </ligand>
</feature>
<dbReference type="HAMAP" id="MF_01322">
    <property type="entry name" value="RNApol_bact_RpoC"/>
    <property type="match status" value="1"/>
</dbReference>
<feature type="binding site" evidence="11">
    <location>
        <position position="805"/>
    </location>
    <ligand>
        <name>Zn(2+)</name>
        <dbReference type="ChEBI" id="CHEBI:29105"/>
        <label>2</label>
    </ligand>
</feature>
<dbReference type="InterPro" id="IPR007083">
    <property type="entry name" value="RNA_pol_Rpb1_4"/>
</dbReference>
<dbReference type="PANTHER" id="PTHR19376">
    <property type="entry name" value="DNA-DIRECTED RNA POLYMERASE"/>
    <property type="match status" value="1"/>
</dbReference>
<dbReference type="GO" id="GO:0003677">
    <property type="term" value="F:DNA binding"/>
    <property type="evidence" value="ECO:0007669"/>
    <property type="project" value="UniProtKB-UniRule"/>
</dbReference>
<keyword evidence="3 11" id="KW-0240">DNA-directed RNA polymerase</keyword>
<dbReference type="Gene3D" id="4.10.860.120">
    <property type="entry name" value="RNA polymerase II, clamp domain"/>
    <property type="match status" value="1"/>
</dbReference>
<dbReference type="GO" id="GO:0000287">
    <property type="term" value="F:magnesium ion binding"/>
    <property type="evidence" value="ECO:0007669"/>
    <property type="project" value="UniProtKB-UniRule"/>
</dbReference>
<evidence type="ECO:0000256" key="12">
    <source>
        <dbReference type="RuleBase" id="RU004279"/>
    </source>
</evidence>
<dbReference type="InterPro" id="IPR012754">
    <property type="entry name" value="DNA-dir_RpoC_beta_prime_bact"/>
</dbReference>
<feature type="compositionally biased region" description="Acidic residues" evidence="13">
    <location>
        <begin position="1232"/>
        <end position="1242"/>
    </location>
</feature>
<dbReference type="NCBIfam" id="TIGR02386">
    <property type="entry name" value="rpoC_TIGR"/>
    <property type="match status" value="1"/>
</dbReference>
<evidence type="ECO:0000256" key="11">
    <source>
        <dbReference type="HAMAP-Rule" id="MF_01322"/>
    </source>
</evidence>
<reference evidence="15" key="2">
    <citation type="journal article" date="2021" name="PeerJ">
        <title>Extensive microbial diversity within the chicken gut microbiome revealed by metagenomics and culture.</title>
        <authorList>
            <person name="Gilroy R."/>
            <person name="Ravi A."/>
            <person name="Getino M."/>
            <person name="Pursley I."/>
            <person name="Horton D.L."/>
            <person name="Alikhan N.F."/>
            <person name="Baker D."/>
            <person name="Gharbi K."/>
            <person name="Hall N."/>
            <person name="Watson M."/>
            <person name="Adriaenssens E.M."/>
            <person name="Foster-Nyarko E."/>
            <person name="Jarju S."/>
            <person name="Secka A."/>
            <person name="Antonio M."/>
            <person name="Oren A."/>
            <person name="Chaudhuri R.R."/>
            <person name="La Ragione R."/>
            <person name="Hildebrand F."/>
            <person name="Pallen M.J."/>
        </authorList>
    </citation>
    <scope>NUCLEOTIDE SEQUENCE</scope>
    <source>
        <strain evidence="15">ChiSjej4B22-8349</strain>
    </source>
</reference>
<evidence type="ECO:0000256" key="8">
    <source>
        <dbReference type="ARBA" id="ARBA00022842"/>
    </source>
</evidence>
<dbReference type="InterPro" id="IPR038120">
    <property type="entry name" value="Rpb1_funnel_sf"/>
</dbReference>
<reference evidence="15" key="1">
    <citation type="submission" date="2020-10" db="EMBL/GenBank/DDBJ databases">
        <authorList>
            <person name="Gilroy R."/>
        </authorList>
    </citation>
    <scope>NUCLEOTIDE SEQUENCE</scope>
    <source>
        <strain evidence="15">ChiSjej4B22-8349</strain>
    </source>
</reference>
<accession>A0A9D1N5X1</accession>
<dbReference type="Pfam" id="PF04983">
    <property type="entry name" value="RNA_pol_Rpb1_3"/>
    <property type="match status" value="1"/>
</dbReference>
<evidence type="ECO:0000256" key="7">
    <source>
        <dbReference type="ARBA" id="ARBA00022833"/>
    </source>
</evidence>
<evidence type="ECO:0000256" key="9">
    <source>
        <dbReference type="ARBA" id="ARBA00023163"/>
    </source>
</evidence>
<dbReference type="CDD" id="cd01609">
    <property type="entry name" value="RNAP_beta'_N"/>
    <property type="match status" value="1"/>
</dbReference>
<feature type="binding site" evidence="11">
    <location>
        <position position="456"/>
    </location>
    <ligand>
        <name>Mg(2+)</name>
        <dbReference type="ChEBI" id="CHEBI:18420"/>
    </ligand>
</feature>
<feature type="compositionally biased region" description="Acidic residues" evidence="13">
    <location>
        <begin position="1194"/>
        <end position="1204"/>
    </location>
</feature>
<keyword evidence="7 11" id="KW-0862">Zinc</keyword>
<feature type="binding site" evidence="11">
    <location>
        <position position="67"/>
    </location>
    <ligand>
        <name>Zn(2+)</name>
        <dbReference type="ChEBI" id="CHEBI:29105"/>
        <label>1</label>
    </ligand>
</feature>
<dbReference type="InterPro" id="IPR000722">
    <property type="entry name" value="RNA_pol_asu"/>
</dbReference>
<sequence>MNDNINYELNNFESLQIGLASTEKILSWSHGEVTKPETINYRTLKPEKDGLFCERIFGPTKDWECHCGKYKRIRYKGIVCDKCGVEVTKAKVRRERMGHIKLASPVSHIWYFKGIPSRMGLVLDISPRTLEKILYFANFIVTDPGNTEFAYKEILTENQYREAKDNPDNKFKAGMGAEAIRELLTHIDLDELSKELRDKLANATGQKKIRIVRRLEVIEALRISGNRPEWMILEVIPVIPPDLRPMVQLDGGRFATSDLNDLYRRVINRNNRLNRLLELGAPDIIVRNEKRMLQEAVDALIDNGRRGRPVTGPGSRPLKSLSDMLKGKQGRFRQNLLGKRVDYSGRSVIVVGPELKFYQCGLPKKMALELFKPFIMKKLVENGNAHNIKSAKRMVEKVRPEVWDVLEDVIKEHPVMLNRAPTLHRLGIQAFEPVLVEGKAIKLHPLACTAFNADFDGDQMAVHVPLSVEAQAEARFLMLSVNNILAPKDGSPITTPTQDMILGSYYLTHPGQEEGKRTSAAEKGDGKVFTDLSEMLMAYQTGMVGLHARVKVRMYADENDTRGKLVESTVGRFIFNQKIPQDLGYVEDREADPYSLEVDFLCDKKKLGQIIDRCYRIHGNTETALMLDYIKDMGFHYSTIAAITISISDMEIPEKKKDIIGEADKLVDKYEAAYRRGLVSDKERYEKVIEIWNKATDDVADALMDSLDSLNNLFIMAHSGARGSKNQIRQIGGMRGLMANATGKTIEIPIKANFREGLSVLEYFISTNGARKGLADTALRTADSGYLTRRLVDVSHNVIVREDDCGTDEGIEVKAFTDGKEVIEKLKDRIVGRTALLDVCHPETGKIIVEQDQEISEEAADAIEAAGIESVAIRSVMTCHSRSGVCAKCYGRNLATGESVNIGEAVGITAAQSIGEPGTQLTMRTFHTGGVAGSDITHGLPRVEELFEARKPKGLAVICEADGTVVSIESTMDNKTEVKVRGEEERIYEVPYGARICVSEGEYILAGDNITRGPLDPKDILRLNGVEGVYQYLLKEVQRVYKQQGVDINDKHIEVIVGQMLSKMKINDPGDTGLLPGGQYSKFEIEEANKAAVEKGGKPAEAERLLLGITKASLATNSFLSAASFQETTRVLTDAAIKGKNDKLQGLKENVIIGKLIPAGTGMKKYRSIDLDYGVNTALIEAYRAMQRELELEAEAEDDDENIEELNSVMGADDENAAAEEYAAEIETAGAESDDTISDGWE</sequence>
<dbReference type="Gene3D" id="1.10.132.30">
    <property type="match status" value="1"/>
</dbReference>
<dbReference type="Gene3D" id="1.10.274.100">
    <property type="entry name" value="RNA polymerase Rpb1, domain 3"/>
    <property type="match status" value="2"/>
</dbReference>
<comment type="cofactor">
    <cofactor evidence="11">
        <name>Mg(2+)</name>
        <dbReference type="ChEBI" id="CHEBI:18420"/>
    </cofactor>
    <text evidence="11">Binds 1 Mg(2+) ion per subunit.</text>
</comment>
<dbReference type="AlphaFoldDB" id="A0A9D1N5X1"/>
<dbReference type="SUPFAM" id="SSF64484">
    <property type="entry name" value="beta and beta-prime subunits of DNA dependent RNA-polymerase"/>
    <property type="match status" value="1"/>
</dbReference>
<dbReference type="InterPro" id="IPR045867">
    <property type="entry name" value="DNA-dir_RpoC_beta_prime"/>
</dbReference>
<dbReference type="GO" id="GO:0003899">
    <property type="term" value="F:DNA-directed RNA polymerase activity"/>
    <property type="evidence" value="ECO:0007669"/>
    <property type="project" value="UniProtKB-UniRule"/>
</dbReference>
<proteinExistence type="inferred from homology"/>
<keyword evidence="4 11" id="KW-0808">Transferase</keyword>
<evidence type="ECO:0000313" key="15">
    <source>
        <dbReference type="EMBL" id="HIU95743.1"/>
    </source>
</evidence>
<feature type="binding site" evidence="11">
    <location>
        <position position="454"/>
    </location>
    <ligand>
        <name>Mg(2+)</name>
        <dbReference type="ChEBI" id="CHEBI:18420"/>
    </ligand>
</feature>
<evidence type="ECO:0000256" key="1">
    <source>
        <dbReference type="ARBA" id="ARBA00004026"/>
    </source>
</evidence>
<organism evidence="15 16">
    <name type="scientific">Candidatus Allocopromorpha excrementipullorum</name>
    <dbReference type="NCBI Taxonomy" id="2840743"/>
    <lineage>
        <taxon>Bacteria</taxon>
        <taxon>Bacillati</taxon>
        <taxon>Bacillota</taxon>
        <taxon>Clostridia</taxon>
        <taxon>Eubacteriales</taxon>
        <taxon>Eubacteriaceae</taxon>
        <taxon>Eubacteriaceae incertae sedis</taxon>
        <taxon>Candidatus Allocopromorpha</taxon>
    </lineage>
</organism>
<feature type="binding site" evidence="11">
    <location>
        <position position="879"/>
    </location>
    <ligand>
        <name>Zn(2+)</name>
        <dbReference type="ChEBI" id="CHEBI:29105"/>
        <label>2</label>
    </ligand>
</feature>
<dbReference type="Gene3D" id="2.40.40.20">
    <property type="match status" value="1"/>
</dbReference>
<feature type="binding site" evidence="11">
    <location>
        <position position="886"/>
    </location>
    <ligand>
        <name>Zn(2+)</name>
        <dbReference type="ChEBI" id="CHEBI:29105"/>
        <label>2</label>
    </ligand>
</feature>
<dbReference type="FunFam" id="4.10.860.120:FF:000001">
    <property type="entry name" value="DNA-directed RNA polymerase subunit beta"/>
    <property type="match status" value="1"/>
</dbReference>
<comment type="subunit">
    <text evidence="11">The RNAP catalytic core consists of 2 alpha, 1 beta, 1 beta' and 1 omega subunit. When a sigma factor is associated with the core the holoenzyme is formed, which can initiate transcription.</text>
</comment>
<keyword evidence="8 11" id="KW-0460">Magnesium</keyword>